<organism evidence="2">
    <name type="scientific">Escherichia coli</name>
    <dbReference type="NCBI Taxonomy" id="562"/>
    <lineage>
        <taxon>Bacteria</taxon>
        <taxon>Pseudomonadati</taxon>
        <taxon>Pseudomonadota</taxon>
        <taxon>Gammaproteobacteria</taxon>
        <taxon>Enterobacterales</taxon>
        <taxon>Enterobacteriaceae</taxon>
        <taxon>Escherichia</taxon>
    </lineage>
</organism>
<geneLocation type="plasmid" evidence="2">
    <name>pC21-F1</name>
</geneLocation>
<evidence type="ECO:0000256" key="1">
    <source>
        <dbReference type="SAM" id="Phobius"/>
    </source>
</evidence>
<dbReference type="EMBL" id="MT554516">
    <property type="protein sequence ID" value="QMS43331.1"/>
    <property type="molecule type" value="Genomic_DNA"/>
</dbReference>
<dbReference type="RefSeq" id="WP_236919377.1">
    <property type="nucleotide sequence ID" value="NC_020270.1"/>
</dbReference>
<sequence length="141" mass="15918">MLFPPFGRGRRRFAVMGWALLLSICSVFWRVGGALFFIGQKSICPPRSGGRYFYILSGAAVAAASEGIFVIIHSCFKDKYFPCCEATQGIKEQGLRIYCGFDLLCLLLSEVIRLRVFVNNRRRFSSDTRLWPSKNCQSGTK</sequence>
<keyword evidence="1" id="KW-0472">Membrane</keyword>
<dbReference type="AlphaFoldDB" id="A0A7D7PBE4"/>
<proteinExistence type="predicted"/>
<evidence type="ECO:0000313" key="2">
    <source>
        <dbReference type="EMBL" id="QMS43331.1"/>
    </source>
</evidence>
<feature type="transmembrane region" description="Helical" evidence="1">
    <location>
        <begin position="52"/>
        <end position="72"/>
    </location>
</feature>
<keyword evidence="1" id="KW-1133">Transmembrane helix</keyword>
<keyword evidence="2" id="KW-0614">Plasmid</keyword>
<accession>A0A7D7PBE4</accession>
<protein>
    <submittedName>
        <fullName evidence="2">Uncharacterized protein</fullName>
    </submittedName>
</protein>
<keyword evidence="1" id="KW-0812">Transmembrane</keyword>
<feature type="transmembrane region" description="Helical" evidence="1">
    <location>
        <begin position="12"/>
        <end position="32"/>
    </location>
</feature>
<name>A0A7D7PBE4_ECOLX</name>
<reference evidence="2" key="1">
    <citation type="submission" date="2020-06" db="EMBL/GenBank/DDBJ databases">
        <title>Is1294 reorganizes plasmids in a multidrug-resistant Escherichia coli strain by replicative transposition.</title>
        <authorList>
            <person name="Pan Y."/>
            <person name="He D."/>
        </authorList>
    </citation>
    <scope>NUCLEOTIDE SEQUENCE</scope>
    <source>
        <strain evidence="2">TC21-F1</strain>
        <plasmid evidence="2">pC21-F1</plasmid>
    </source>
</reference>